<reference evidence="3" key="1">
    <citation type="journal article" date="2017" name="Nat. Commun.">
        <title>The asparagus genome sheds light on the origin and evolution of a young Y chromosome.</title>
        <authorList>
            <person name="Harkess A."/>
            <person name="Zhou J."/>
            <person name="Xu C."/>
            <person name="Bowers J.E."/>
            <person name="Van der Hulst R."/>
            <person name="Ayyampalayam S."/>
            <person name="Mercati F."/>
            <person name="Riccardi P."/>
            <person name="McKain M.R."/>
            <person name="Kakrana A."/>
            <person name="Tang H."/>
            <person name="Ray J."/>
            <person name="Groenendijk J."/>
            <person name="Arikit S."/>
            <person name="Mathioni S.M."/>
            <person name="Nakano M."/>
            <person name="Shan H."/>
            <person name="Telgmann-Rauber A."/>
            <person name="Kanno A."/>
            <person name="Yue Z."/>
            <person name="Chen H."/>
            <person name="Li W."/>
            <person name="Chen Y."/>
            <person name="Xu X."/>
            <person name="Zhang Y."/>
            <person name="Luo S."/>
            <person name="Chen H."/>
            <person name="Gao J."/>
            <person name="Mao Z."/>
            <person name="Pires J.C."/>
            <person name="Luo M."/>
            <person name="Kudrna D."/>
            <person name="Wing R.A."/>
            <person name="Meyers B.C."/>
            <person name="Yi K."/>
            <person name="Kong H."/>
            <person name="Lavrijsen P."/>
            <person name="Sunseri F."/>
            <person name="Falavigna A."/>
            <person name="Ye Y."/>
            <person name="Leebens-Mack J.H."/>
            <person name="Chen G."/>
        </authorList>
    </citation>
    <scope>NUCLEOTIDE SEQUENCE [LARGE SCALE GENOMIC DNA]</scope>
    <source>
        <strain evidence="3">cv. DH0086</strain>
    </source>
</reference>
<evidence type="ECO:0000313" key="3">
    <source>
        <dbReference type="Proteomes" id="UP000243459"/>
    </source>
</evidence>
<dbReference type="EMBL" id="CM007385">
    <property type="protein sequence ID" value="ONK68843.1"/>
    <property type="molecule type" value="Genomic_DNA"/>
</dbReference>
<sequence>MEKKQKILESRERLDKTLALPDLVNEDSIKSLVKNQLLRSCSSREEGNMGNVIEKRAMEVANFLEMLRSASEDQKAVKVHDASQKEWKVKQDTDQLRVMYREGPHGTPFHTLLAEGYVDGPIDVCLCVSWETTLYKKWWPQYNIPTFKITSSVRLKKVCVGEEISLIRVKVAWPVSDREILLHFFEIEYFKEDLIIVLLNTISDTENIDVNTHGFNSDGIPEAKETVRVDLVGGFVLQKVGSNRSYFRVIANMDIKLDFVPPTLINFISRQLIGSGHKLYSKAVRSVATTDEDYRPALQGPMYARIREALDAINKIKTDSVISDEEKHEALAPEVKGHSDASSTEVEAVSEIVEEETEQNEVISNEAHVSKEDSSTDTILSADEIVSKGNIFVSPEVEHALRTVDMAIAVLRGRGFSGSNQSDCFSINQKIPPSDVVNSSPNIKEDTTENSINNRSSPGAQVTADAGDFRRNSAPRAANHDDQSHLTLSKERILALDEKSTAEITTLTQPPVSESMRKVCVEENLRSNGFHQMDNNRDVKSRNKKKKQGVCCVNLSLFRS</sequence>
<accession>A0A5P1ET49</accession>
<dbReference type="AlphaFoldDB" id="A0A5P1ET49"/>
<dbReference type="Gramene" id="ONK68843">
    <property type="protein sequence ID" value="ONK68843"/>
    <property type="gene ID" value="A4U43_C05F16590"/>
</dbReference>
<dbReference type="PANTHER" id="PTHR34560:SF1">
    <property type="entry name" value="START DOMAIN-CONTAINING PROTEIN"/>
    <property type="match status" value="1"/>
</dbReference>
<dbReference type="PANTHER" id="PTHR34560">
    <property type="entry name" value="POLYKETIDE CYCLASE/DEHYDRASE/LIPID TRANSPORT SUPERFAMILY PROTEIN"/>
    <property type="match status" value="1"/>
</dbReference>
<feature type="compositionally biased region" description="Polar residues" evidence="1">
    <location>
        <begin position="449"/>
        <end position="460"/>
    </location>
</feature>
<dbReference type="InterPro" id="IPR023393">
    <property type="entry name" value="START-like_dom_sf"/>
</dbReference>
<dbReference type="Proteomes" id="UP000243459">
    <property type="component" value="Chromosome 5"/>
</dbReference>
<evidence type="ECO:0000256" key="1">
    <source>
        <dbReference type="SAM" id="MobiDB-lite"/>
    </source>
</evidence>
<keyword evidence="3" id="KW-1185">Reference proteome</keyword>
<gene>
    <name evidence="2" type="ORF">A4U43_C05F16590</name>
</gene>
<dbReference type="SUPFAM" id="SSF55961">
    <property type="entry name" value="Bet v1-like"/>
    <property type="match status" value="1"/>
</dbReference>
<proteinExistence type="predicted"/>
<organism evidence="2 3">
    <name type="scientific">Asparagus officinalis</name>
    <name type="common">Garden asparagus</name>
    <dbReference type="NCBI Taxonomy" id="4686"/>
    <lineage>
        <taxon>Eukaryota</taxon>
        <taxon>Viridiplantae</taxon>
        <taxon>Streptophyta</taxon>
        <taxon>Embryophyta</taxon>
        <taxon>Tracheophyta</taxon>
        <taxon>Spermatophyta</taxon>
        <taxon>Magnoliopsida</taxon>
        <taxon>Liliopsida</taxon>
        <taxon>Asparagales</taxon>
        <taxon>Asparagaceae</taxon>
        <taxon>Asparagoideae</taxon>
        <taxon>Asparagus</taxon>
    </lineage>
</organism>
<feature type="compositionally biased region" description="Polar residues" evidence="1">
    <location>
        <begin position="427"/>
        <end position="442"/>
    </location>
</feature>
<name>A0A5P1ET49_ASPOF</name>
<evidence type="ECO:0000313" key="2">
    <source>
        <dbReference type="EMBL" id="ONK68843.1"/>
    </source>
</evidence>
<dbReference type="OrthoDB" id="17317at2759"/>
<evidence type="ECO:0008006" key="4">
    <source>
        <dbReference type="Google" id="ProtNLM"/>
    </source>
</evidence>
<feature type="region of interest" description="Disordered" evidence="1">
    <location>
        <begin position="427"/>
        <end position="465"/>
    </location>
</feature>
<dbReference type="OMA" id="HMSSKAN"/>
<protein>
    <recommendedName>
        <fullName evidence="4">START domain-containing protein</fullName>
    </recommendedName>
</protein>
<dbReference type="Gene3D" id="3.30.530.20">
    <property type="match status" value="1"/>
</dbReference>